<dbReference type="NCBIfam" id="TIGR01352">
    <property type="entry name" value="tonB_Cterm"/>
    <property type="match status" value="1"/>
</dbReference>
<dbReference type="Pfam" id="PF16036">
    <property type="entry name" value="Chalcone_3"/>
    <property type="match status" value="1"/>
</dbReference>
<evidence type="ECO:0000256" key="4">
    <source>
        <dbReference type="ARBA" id="ARBA00023136"/>
    </source>
</evidence>
<feature type="compositionally biased region" description="Basic and acidic residues" evidence="5">
    <location>
        <begin position="262"/>
        <end position="274"/>
    </location>
</feature>
<dbReference type="SUPFAM" id="SSF54626">
    <property type="entry name" value="Chalcone isomerase"/>
    <property type="match status" value="1"/>
</dbReference>
<dbReference type="RefSeq" id="WP_345293285.1">
    <property type="nucleotide sequence ID" value="NZ_BAABFV010000002.1"/>
</dbReference>
<dbReference type="Proteomes" id="UP001501011">
    <property type="component" value="Unassembled WGS sequence"/>
</dbReference>
<feature type="domain" description="Chalcone isomerase" evidence="6">
    <location>
        <begin position="4"/>
        <end position="161"/>
    </location>
</feature>
<protein>
    <recommendedName>
        <fullName evidence="6">Chalcone isomerase domain-containing protein</fullName>
    </recommendedName>
</protein>
<dbReference type="InterPro" id="IPR036298">
    <property type="entry name" value="Chalcone_isomerase_sf"/>
</dbReference>
<evidence type="ECO:0000313" key="8">
    <source>
        <dbReference type="Proteomes" id="UP001501011"/>
    </source>
</evidence>
<comment type="caution">
    <text evidence="7">The sequence shown here is derived from an EMBL/GenBank/DDBJ whole genome shotgun (WGS) entry which is preliminary data.</text>
</comment>
<keyword evidence="2" id="KW-0812">Transmembrane</keyword>
<keyword evidence="4" id="KW-0472">Membrane</keyword>
<dbReference type="EMBL" id="BAABFV010000002">
    <property type="protein sequence ID" value="GAA4365184.1"/>
    <property type="molecule type" value="Genomic_DNA"/>
</dbReference>
<feature type="region of interest" description="Disordered" evidence="5">
    <location>
        <begin position="196"/>
        <end position="215"/>
    </location>
</feature>
<reference evidence="8" key="1">
    <citation type="journal article" date="2019" name="Int. J. Syst. Evol. Microbiol.">
        <title>The Global Catalogue of Microorganisms (GCM) 10K type strain sequencing project: providing services to taxonomists for standard genome sequencing and annotation.</title>
        <authorList>
            <consortium name="The Broad Institute Genomics Platform"/>
            <consortium name="The Broad Institute Genome Sequencing Center for Infectious Disease"/>
            <person name="Wu L."/>
            <person name="Ma J."/>
        </authorList>
    </citation>
    <scope>NUCLEOTIDE SEQUENCE [LARGE SCALE GENOMIC DNA]</scope>
    <source>
        <strain evidence="8">JCM 17728</strain>
    </source>
</reference>
<dbReference type="InterPro" id="IPR016088">
    <property type="entry name" value="Chalcone_isomerase_3-sand"/>
</dbReference>
<dbReference type="Pfam" id="PF13103">
    <property type="entry name" value="TonB_2"/>
    <property type="match status" value="1"/>
</dbReference>
<feature type="region of interest" description="Disordered" evidence="5">
    <location>
        <begin position="230"/>
        <end position="256"/>
    </location>
</feature>
<evidence type="ECO:0000259" key="6">
    <source>
        <dbReference type="Pfam" id="PF16036"/>
    </source>
</evidence>
<evidence type="ECO:0000256" key="5">
    <source>
        <dbReference type="SAM" id="MobiDB-lite"/>
    </source>
</evidence>
<name>A0ABP8IPF3_9GAMM</name>
<keyword evidence="3" id="KW-1133">Transmembrane helix</keyword>
<proteinExistence type="predicted"/>
<evidence type="ECO:0000256" key="1">
    <source>
        <dbReference type="ARBA" id="ARBA00004167"/>
    </source>
</evidence>
<dbReference type="Gene3D" id="3.30.1150.10">
    <property type="match status" value="1"/>
</dbReference>
<evidence type="ECO:0000256" key="2">
    <source>
        <dbReference type="ARBA" id="ARBA00022692"/>
    </source>
</evidence>
<organism evidence="7 8">
    <name type="scientific">Kangiella marina</name>
    <dbReference type="NCBI Taxonomy" id="1079178"/>
    <lineage>
        <taxon>Bacteria</taxon>
        <taxon>Pseudomonadati</taxon>
        <taxon>Pseudomonadota</taxon>
        <taxon>Gammaproteobacteria</taxon>
        <taxon>Kangiellales</taxon>
        <taxon>Kangiellaceae</taxon>
        <taxon>Kangiella</taxon>
    </lineage>
</organism>
<sequence>MSKAAEQTTVAGSTLQLNGLGVHSELRNEWFLNGLYLTNKTDDADEAVTAPGAKRMEIRVLADNLSGRRLKRFWIERIKNNNEASNVLANAKSVRDFATLMDQDLVTGDSITIDLIPSDATVISINGFEVGRTAPEAFALILRTWVGERPPSSEFKDAILGDISGAQRSDLVARFQATQPTQARIAKFDQAAIAAREAEERQQREEEARKQREAEAQKLLEEQKKLEEQQKQLEEQKKQAEANQKAEEEAEAERLRRELEEAKQQLAEQQKEAEAQGPTEAEIEQMRNQYSSALGAHYVPYFEYPLQDILRRHGKSSLMRPRKGQTHGDVSISIEVDREGQLVGGSLVSSSGEKILDDAVMNALFDSVPFPAMPENLPGETFKTTVSISIPAPQM</sequence>
<dbReference type="InterPro" id="IPR016087">
    <property type="entry name" value="Chalcone_isomerase"/>
</dbReference>
<evidence type="ECO:0000313" key="7">
    <source>
        <dbReference type="EMBL" id="GAA4365184.1"/>
    </source>
</evidence>
<keyword evidence="8" id="KW-1185">Reference proteome</keyword>
<feature type="region of interest" description="Disordered" evidence="5">
    <location>
        <begin position="262"/>
        <end position="281"/>
    </location>
</feature>
<comment type="subcellular location">
    <subcellularLocation>
        <location evidence="1">Membrane</location>
        <topology evidence="1">Single-pass membrane protein</topology>
    </subcellularLocation>
</comment>
<dbReference type="SUPFAM" id="SSF52540">
    <property type="entry name" value="P-loop containing nucleoside triphosphate hydrolases"/>
    <property type="match status" value="1"/>
</dbReference>
<dbReference type="SUPFAM" id="SSF74653">
    <property type="entry name" value="TolA/TonB C-terminal domain"/>
    <property type="match status" value="1"/>
</dbReference>
<dbReference type="InterPro" id="IPR006260">
    <property type="entry name" value="TonB/TolA_C"/>
</dbReference>
<dbReference type="Gene3D" id="3.50.70.10">
    <property type="match status" value="1"/>
</dbReference>
<evidence type="ECO:0000256" key="3">
    <source>
        <dbReference type="ARBA" id="ARBA00022989"/>
    </source>
</evidence>
<gene>
    <name evidence="7" type="ORF">GCM10023151_22130</name>
</gene>
<dbReference type="InterPro" id="IPR027417">
    <property type="entry name" value="P-loop_NTPase"/>
</dbReference>
<accession>A0ABP8IPF3</accession>